<dbReference type="Proteomes" id="UP000885779">
    <property type="component" value="Unassembled WGS sequence"/>
</dbReference>
<feature type="transmembrane region" description="Helical" evidence="1">
    <location>
        <begin position="46"/>
        <end position="66"/>
    </location>
</feature>
<comment type="caution">
    <text evidence="2">The sequence shown here is derived from an EMBL/GenBank/DDBJ whole genome shotgun (WGS) entry which is preliminary data.</text>
</comment>
<evidence type="ECO:0000313" key="2">
    <source>
        <dbReference type="EMBL" id="HGY57149.1"/>
    </source>
</evidence>
<proteinExistence type="predicted"/>
<name>A0A7V4U3M3_CALAY</name>
<feature type="transmembrane region" description="Helical" evidence="1">
    <location>
        <begin position="137"/>
        <end position="161"/>
    </location>
</feature>
<accession>A0A7V4U3M3</accession>
<evidence type="ECO:0008006" key="3">
    <source>
        <dbReference type="Google" id="ProtNLM"/>
    </source>
</evidence>
<sequence length="205" mass="22358">MNQLTVGGIIKNAIQIGLQNSVSIMGAVILWLLTIWIPYINVGTTIAMVGLVVALSKGGVISPTEIFDSKYRKSMGEFFILIAFIAIGTLTGYLFLVIPGIVISIAWGQALYLLIDKNMNPSEALTESNRITYGKKWTIFFGELILALIILAIIMLIIGILNTVSDVLTIIFGVIGYLVYFSIIMAAKGYIYGQLTKEPETSQNA</sequence>
<feature type="transmembrane region" description="Helical" evidence="1">
    <location>
        <begin position="167"/>
        <end position="187"/>
    </location>
</feature>
<dbReference type="EMBL" id="DRQG01000146">
    <property type="protein sequence ID" value="HGY57149.1"/>
    <property type="molecule type" value="Genomic_DNA"/>
</dbReference>
<gene>
    <name evidence="2" type="ORF">ENK44_15680</name>
</gene>
<feature type="transmembrane region" description="Helical" evidence="1">
    <location>
        <begin position="21"/>
        <end position="40"/>
    </location>
</feature>
<reference evidence="2" key="1">
    <citation type="journal article" date="2020" name="mSystems">
        <title>Genome- and Community-Level Interaction Insights into Carbon Utilization and Element Cycling Functions of Hydrothermarchaeota in Hydrothermal Sediment.</title>
        <authorList>
            <person name="Zhou Z."/>
            <person name="Liu Y."/>
            <person name="Xu W."/>
            <person name="Pan J."/>
            <person name="Luo Z.H."/>
            <person name="Li M."/>
        </authorList>
    </citation>
    <scope>NUCLEOTIDE SEQUENCE [LARGE SCALE GENOMIC DNA]</scope>
    <source>
        <strain evidence="2">HyVt-577</strain>
    </source>
</reference>
<keyword evidence="1" id="KW-1133">Transmembrane helix</keyword>
<keyword evidence="1" id="KW-0472">Membrane</keyword>
<feature type="transmembrane region" description="Helical" evidence="1">
    <location>
        <begin position="78"/>
        <end position="95"/>
    </location>
</feature>
<evidence type="ECO:0000256" key="1">
    <source>
        <dbReference type="SAM" id="Phobius"/>
    </source>
</evidence>
<organism evidence="2">
    <name type="scientific">Caldithrix abyssi</name>
    <dbReference type="NCBI Taxonomy" id="187145"/>
    <lineage>
        <taxon>Bacteria</taxon>
        <taxon>Pseudomonadati</taxon>
        <taxon>Calditrichota</taxon>
        <taxon>Calditrichia</taxon>
        <taxon>Calditrichales</taxon>
        <taxon>Calditrichaceae</taxon>
        <taxon>Caldithrix</taxon>
    </lineage>
</organism>
<keyword evidence="1" id="KW-0812">Transmembrane</keyword>
<dbReference type="AlphaFoldDB" id="A0A7V4U3M3"/>
<protein>
    <recommendedName>
        <fullName evidence="3">Glycerophosphoryl diester phosphodiesterase membrane domain-containing protein</fullName>
    </recommendedName>
</protein>